<feature type="compositionally biased region" description="Low complexity" evidence="1">
    <location>
        <begin position="1"/>
        <end position="34"/>
    </location>
</feature>
<evidence type="ECO:0000313" key="3">
    <source>
        <dbReference type="EMBL" id="CAF4102946.1"/>
    </source>
</evidence>
<comment type="caution">
    <text evidence="2">The sequence shown here is derived from an EMBL/GenBank/DDBJ whole genome shotgun (WGS) entry which is preliminary data.</text>
</comment>
<evidence type="ECO:0000256" key="1">
    <source>
        <dbReference type="SAM" id="MobiDB-lite"/>
    </source>
</evidence>
<feature type="region of interest" description="Disordered" evidence="1">
    <location>
        <begin position="1"/>
        <end position="35"/>
    </location>
</feature>
<sequence length="793" mass="91968">MHGVDQQHNVAQQQQHRLQQQPQPQFYPQEPIFQRQLPIYENGQHQFPQGAVEQRRYQPRQPTLGDYIPQQNKLPQNTADRRPYRSRQAISGSFAQDQRPIIQENRNFQKRPILVDYWPKREYNPWQNGQRPFVPGWSNQGYARDFNGWQGQRQQQSFIGYNGPHFNGPMNQESGAVYAPQQRQQRARLNRKRHERRARMPDRLNNQTDALRVNNRFAHFETIDQDEVKPDETTSAVPSAISKNEKAPTKKSKKSKKTRKAEAQIIKPVSLDLDGDANGHISEQNPNEYKSRPYLRADHIRRYLYSLSKPSDIGPTARHINRFVTVSAPIYDAWIRDNYEYQVVEKLLEIGTKDKHWAHEIVKKSTSRDDNVNRQYCIDRISELQRAISNHGNAVTKLQSELIAFAPYYNDVPGNINNNGTAVTHEEVAAQNARKPRMHIRLADNTIQEYLKIHTKKCAEICANRVHTAYAELKEFENLKTFEEKATPLQRAHVKILKGKLDIQYGKQKNVNFLKNQIQMGIIPKTIPKIQFSPHLDDRVLKQDKLKELKRIIDTVIDKFQVTTAETLVLIAEVELASIDQEIQELDNSMPPNFEPGDNEEPKASDLYKLYFEARQKSSARPSKSSDYKDKVGKYMQKTNAYETIGDKNPLQELVVKTNHFLRRLWQEKKITQKHVEQMSVDSATAELAHLYFLPKAHKPNTPLRPIVAGIKSPPMKISKFLDQQLRPIFDRMAKGSSVTGGIYLVERLRKWAHYRLTNDTIFVTIDVSDLYTMVPQKGGLEAIKKMLETLKV</sequence>
<dbReference type="PANTHER" id="PTHR21301">
    <property type="entry name" value="REVERSE TRANSCRIPTASE"/>
    <property type="match status" value="1"/>
</dbReference>
<dbReference type="EMBL" id="CAJOBC010033826">
    <property type="protein sequence ID" value="CAF4102946.1"/>
    <property type="molecule type" value="Genomic_DNA"/>
</dbReference>
<reference evidence="2" key="1">
    <citation type="submission" date="2021-02" db="EMBL/GenBank/DDBJ databases">
        <authorList>
            <person name="Nowell W R."/>
        </authorList>
    </citation>
    <scope>NUCLEOTIDE SEQUENCE</scope>
</reference>
<dbReference type="PANTHER" id="PTHR21301:SF10">
    <property type="entry name" value="REVERSE TRANSCRIPTASE DOMAIN-CONTAINING PROTEIN"/>
    <property type="match status" value="1"/>
</dbReference>
<feature type="compositionally biased region" description="Basic and acidic residues" evidence="1">
    <location>
        <begin position="222"/>
        <end position="232"/>
    </location>
</feature>
<proteinExistence type="predicted"/>
<feature type="region of interest" description="Disordered" evidence="1">
    <location>
        <begin position="222"/>
        <end position="263"/>
    </location>
</feature>
<protein>
    <recommendedName>
        <fullName evidence="5">Reverse transcriptase domain-containing protein</fullName>
    </recommendedName>
</protein>
<evidence type="ECO:0008006" key="5">
    <source>
        <dbReference type="Google" id="ProtNLM"/>
    </source>
</evidence>
<feature type="region of interest" description="Disordered" evidence="1">
    <location>
        <begin position="62"/>
        <end position="85"/>
    </location>
</feature>
<dbReference type="AlphaFoldDB" id="A0A815CWD6"/>
<feature type="compositionally biased region" description="Basic residues" evidence="1">
    <location>
        <begin position="249"/>
        <end position="259"/>
    </location>
</feature>
<dbReference type="Proteomes" id="UP000681722">
    <property type="component" value="Unassembled WGS sequence"/>
</dbReference>
<evidence type="ECO:0000313" key="2">
    <source>
        <dbReference type="EMBL" id="CAF1293242.1"/>
    </source>
</evidence>
<evidence type="ECO:0000313" key="4">
    <source>
        <dbReference type="Proteomes" id="UP000663829"/>
    </source>
</evidence>
<feature type="non-terminal residue" evidence="2">
    <location>
        <position position="1"/>
    </location>
</feature>
<dbReference type="Proteomes" id="UP000663829">
    <property type="component" value="Unassembled WGS sequence"/>
</dbReference>
<gene>
    <name evidence="2" type="ORF">GPM918_LOCUS28144</name>
    <name evidence="3" type="ORF">SRO942_LOCUS28610</name>
</gene>
<dbReference type="EMBL" id="CAJNOQ010012154">
    <property type="protein sequence ID" value="CAF1293242.1"/>
    <property type="molecule type" value="Genomic_DNA"/>
</dbReference>
<name>A0A815CWD6_9BILA</name>
<organism evidence="2 4">
    <name type="scientific">Didymodactylos carnosus</name>
    <dbReference type="NCBI Taxonomy" id="1234261"/>
    <lineage>
        <taxon>Eukaryota</taxon>
        <taxon>Metazoa</taxon>
        <taxon>Spiralia</taxon>
        <taxon>Gnathifera</taxon>
        <taxon>Rotifera</taxon>
        <taxon>Eurotatoria</taxon>
        <taxon>Bdelloidea</taxon>
        <taxon>Philodinida</taxon>
        <taxon>Philodinidae</taxon>
        <taxon>Didymodactylos</taxon>
    </lineage>
</organism>
<accession>A0A815CWD6</accession>
<feature type="compositionally biased region" description="Polar residues" evidence="1">
    <location>
        <begin position="69"/>
        <end position="78"/>
    </location>
</feature>
<keyword evidence="4" id="KW-1185">Reference proteome</keyword>